<dbReference type="Proteomes" id="UP000786811">
    <property type="component" value="Unassembled WGS sequence"/>
</dbReference>
<protein>
    <submittedName>
        <fullName evidence="1">Uncharacterized protein</fullName>
    </submittedName>
</protein>
<gene>
    <name evidence="1" type="ORF">HICCMSTLAB_LOCUS1719</name>
</gene>
<name>A0A8J2H089_COTCN</name>
<dbReference type="AlphaFoldDB" id="A0A8J2H089"/>
<keyword evidence="2" id="KW-1185">Reference proteome</keyword>
<evidence type="ECO:0000313" key="2">
    <source>
        <dbReference type="Proteomes" id="UP000786811"/>
    </source>
</evidence>
<dbReference type="EMBL" id="CAJNRD030001116">
    <property type="protein sequence ID" value="CAG5075565.1"/>
    <property type="molecule type" value="Genomic_DNA"/>
</dbReference>
<reference evidence="1" key="1">
    <citation type="submission" date="2021-04" db="EMBL/GenBank/DDBJ databases">
        <authorList>
            <person name="Chebbi M.A.C M."/>
        </authorList>
    </citation>
    <scope>NUCLEOTIDE SEQUENCE</scope>
</reference>
<organism evidence="1 2">
    <name type="scientific">Cotesia congregata</name>
    <name type="common">Parasitoid wasp</name>
    <name type="synonym">Apanteles congregatus</name>
    <dbReference type="NCBI Taxonomy" id="51543"/>
    <lineage>
        <taxon>Eukaryota</taxon>
        <taxon>Metazoa</taxon>
        <taxon>Ecdysozoa</taxon>
        <taxon>Arthropoda</taxon>
        <taxon>Hexapoda</taxon>
        <taxon>Insecta</taxon>
        <taxon>Pterygota</taxon>
        <taxon>Neoptera</taxon>
        <taxon>Endopterygota</taxon>
        <taxon>Hymenoptera</taxon>
        <taxon>Apocrita</taxon>
        <taxon>Ichneumonoidea</taxon>
        <taxon>Braconidae</taxon>
        <taxon>Microgastrinae</taxon>
        <taxon>Cotesia</taxon>
    </lineage>
</organism>
<evidence type="ECO:0000313" key="1">
    <source>
        <dbReference type="EMBL" id="CAG5075565.1"/>
    </source>
</evidence>
<comment type="caution">
    <text evidence="1">The sequence shown here is derived from an EMBL/GenBank/DDBJ whole genome shotgun (WGS) entry which is preliminary data.</text>
</comment>
<sequence>MISLPDSSQKKDWVFLNSLSWVGTSVPDHLLKMILKAALPIIAKNYFTKQPVLEAVLYSSVEESFNASADYSYFFVKAVIRETNCPATKNIDRDAYKECFEQNMEGSLKLCAIHMYYKPATEEFRKNIIKCWKMNNPSLKDDYYTDKALEAVEPIINRQIINEHHYYASFHMESIDRIYHLDLKTPEIWYDQIFYLKFQIQQCLEPLDNKCISPDDESNVLTCSGEIDVSSKQPDLYEEYMFDCK</sequence>
<accession>A0A8J2H089</accession>
<proteinExistence type="predicted"/>